<evidence type="ECO:0000256" key="1">
    <source>
        <dbReference type="SAM" id="MobiDB-lite"/>
    </source>
</evidence>
<organism evidence="2 3">
    <name type="scientific">Cyclotella cryptica</name>
    <dbReference type="NCBI Taxonomy" id="29204"/>
    <lineage>
        <taxon>Eukaryota</taxon>
        <taxon>Sar</taxon>
        <taxon>Stramenopiles</taxon>
        <taxon>Ochrophyta</taxon>
        <taxon>Bacillariophyta</taxon>
        <taxon>Coscinodiscophyceae</taxon>
        <taxon>Thalassiosirophycidae</taxon>
        <taxon>Stephanodiscales</taxon>
        <taxon>Stephanodiscaceae</taxon>
        <taxon>Cyclotella</taxon>
    </lineage>
</organism>
<gene>
    <name evidence="2" type="ORF">HJC23_006018</name>
</gene>
<protein>
    <submittedName>
        <fullName evidence="2">Uncharacterized protein</fullName>
    </submittedName>
</protein>
<accession>A0ABD3NV71</accession>
<comment type="caution">
    <text evidence="2">The sequence shown here is derived from an EMBL/GenBank/DDBJ whole genome shotgun (WGS) entry which is preliminary data.</text>
</comment>
<feature type="region of interest" description="Disordered" evidence="1">
    <location>
        <begin position="1"/>
        <end position="32"/>
    </location>
</feature>
<evidence type="ECO:0000313" key="2">
    <source>
        <dbReference type="EMBL" id="KAL3779204.1"/>
    </source>
</evidence>
<keyword evidence="3" id="KW-1185">Reference proteome</keyword>
<proteinExistence type="predicted"/>
<dbReference type="Proteomes" id="UP001516023">
    <property type="component" value="Unassembled WGS sequence"/>
</dbReference>
<feature type="region of interest" description="Disordered" evidence="1">
    <location>
        <begin position="44"/>
        <end position="64"/>
    </location>
</feature>
<name>A0ABD3NV71_9STRA</name>
<feature type="compositionally biased region" description="Polar residues" evidence="1">
    <location>
        <begin position="10"/>
        <end position="24"/>
    </location>
</feature>
<feature type="compositionally biased region" description="Acidic residues" evidence="1">
    <location>
        <begin position="52"/>
        <end position="64"/>
    </location>
</feature>
<sequence length="2529" mass="277635">MSDPFGTPPRTATNTSASSGSPANGSLDRFRDRDDSELLERLLRLSSRPQDVDDDGVHDDEEGDDLYDSLNEMLARFDQDLSGVDRGGWWSRLVDGAASRRFQARIENGATISTAAGEAASRLPPAFQTSEGKSHLRALMDRLGVGRERAVQLTFGTLRSLLEHDAGEHESGVGLDDDERERFLRSLLGTRRLFDQAVSRFRRQFVERLRIFVECLRLDQEVRASADAGGHGVATQSGRDIARFLDSIDARTSINGKKRGLLQFLFCLAAAPLPQGFGANLPYSVSKLRTNNIISGAGMVVDQAGDYDEIVAMTVRKEAVEALLLLLYDRIEGGVQRLDLYLLLEGVSSAVGSAGNVSSVGSSAGNAGLEYLEFGMGATHYLQSGIYTKDDQRRTTRGYNADPFILSTAGTGRESIVMARERLRLSLNGLWALIYAECMGLWRTNQCAWITEHPLFAGLNLPIDGAIEDERQSAADTPNVGLTGRSMRLALSEGQDEGSPMVGAGINSNQAHAELEVLYRKLQSLGVVLRDRRRLAYKNRKQGTTAMVEGDVAQNFEQQDEDDELWGLHAPEGVALLSFGLLLQLVRLSNNVDEDFLSKFGEWGEECAQIANDDCAAFAYLHRVFDGVVVDPLEGALTGLSRRGIGGNLIRDLAGRKDIELLADCDSMALPDTEMTAREDDDEDSLLGLAVDASSVVYSSIGREILSATIRVFRQSLLSLQSSSAVENVGMLVDLAAIIFRHSTPLCEQFWSDWEELNSAMSEDGPSPSSSDESMCFLLDTAHSLASLTLVELSNGGRQEAVIKYMRPLSSFLRFIASLCSSSLVVQSVLTSGFLQDDLISKTLSVCSSLAPLVSTLNDSVEPVTSEERSTIRHATVAIESIAILAYLGGKLARDLIRSSLPPNGLPRMLTSIAFNVIPRKNAALSQECSDFASGALNLLAELLVGADVSFHMETSGCFSSSDELAKHATNGFSLFLRGGIHSNVTLSAMSIMSSLALMLTKNTLDTSVNSRATCAYIEMLRDGVKAGLDVLCSLFSSGEVLALSSLLQVDVSYAVMLSTSATLTEIRSLMYLHKDANVRCTALNVRNDIISTLASSTALGHVIAFLSTSPISMTLTKNSFLHKLTHSIESAVALCDKTNENNNYGAWGRFVTPKRASQKSLQREERRITPALNFCSESGTEAINGESLFLSSLAEIALSLLLVWGGHCGPSSESPAENFIIQSPYTLLMSKASFSSEQNELPSNVSNLHVISRFLNVENVTSLCILSAKVINLCLRHASIAAYDAGGDQATLTAFTSAFARGVRIISTTLVLSLRKLFSRSNDFFVQMKQLSVLAVINLETVALSVSQSNLTKSLLVGEKGSTEFQLIDQLVTSIESTVSLINTMNQNEHVDSRVLRLRCELTSSCLEVILELWKSCRVGSLSDYDACGGIVGHLTTNNANDLTIANVVVELARSSLLAIVSQEERHSMQDDVLIELIAEKSVLIDVLSRCLSFLTIETIARIQVNATIGIKFIAELIEAGPMECWCFLLNSNKTESLAASAWVDIRAGWNLDSFLQACPSEKNRGCPSTCSLDFALRLSRASSGESSSLKKWNALNVLAAAETSCSTSMAAFFDAITISIASLRPAQEVLTLTHSLITGVLAALASTSESKMISQTLLLPQDSMLCQRMEPLEELTSLLLTALTVNNDVRDCSYESQEVLQMFGELFESSSRVFVSTQFRSIDSKSEVSQGTYELLSYVSVSHLSSWNISRKTKAIACSIRQKIMTSALILLSRYQCQAEESRSRNELVKYNEVRLGWVDITLNVIQSVQAESSSELLRTSFSFLSALCPTSHDVDSERGGHLTYSYSEDFLICMKQRNAMFHIQNHLMSVSTVASLTYRAVYSGTAPPDVIIIHTNAISVIDKIMTFTLTLTDTSSFFVDILLLLNEARCFRSLIDNPLLKLCKIWVGQNQNCREHIILPAFEHHRGYVSASSEHHKMSHPSETDMVHAVWCKVIQVFSTLLRSLRRQSVVYANIDHSINQRLLPIASAAFDFIASFEETIFSCFDAMETNTKSTVFPEKKGSISTPASTIKTSSFSFTRNLLHEASCLTSLFAELSKGDTKNKFAASCVGIYKKMIPTMLELVKFFSSFLGSIGNARELFSALSSAISLSFDQPSSMFDVHPLLADGIPNARHESIRNSYFASSCCIIVTAEDFALSRISLVSKPKQMESEQSRDSELEQTFHIQVNNKFIFHMENLAGHCLFSVMSVLIDTHPSLDSFVCFSPEEILRLDIAALIRPGMLVSVLPHKSGVSERYVSSKPNTINYGHCTGCDRSTRTISIKYSNDDGALQRQVPWSWISGMEDCSQRHCIMSHVPLAKSIADADTHEATSIGHLILTLRWCRHLSKESSLSRLAMRIADLTSVLMCTEVVLHDELHKISNADEERKINAQLLDLFGCIQCTELSGVDLVDQIRRLPINEGVLKSVHIQMQRRLEAALSEREEEQKLWEQQNSGWDATFWGGSHKREGRRSPFRAFNRMPSVDSSQ</sequence>
<feature type="region of interest" description="Disordered" evidence="1">
    <location>
        <begin position="2500"/>
        <end position="2529"/>
    </location>
</feature>
<reference evidence="2 3" key="1">
    <citation type="journal article" date="2020" name="G3 (Bethesda)">
        <title>Improved Reference Genome for Cyclotella cryptica CCMP332, a Model for Cell Wall Morphogenesis, Salinity Adaptation, and Lipid Production in Diatoms (Bacillariophyta).</title>
        <authorList>
            <person name="Roberts W.R."/>
            <person name="Downey K.M."/>
            <person name="Ruck E.C."/>
            <person name="Traller J.C."/>
            <person name="Alverson A.J."/>
        </authorList>
    </citation>
    <scope>NUCLEOTIDE SEQUENCE [LARGE SCALE GENOMIC DNA]</scope>
    <source>
        <strain evidence="2 3">CCMP332</strain>
    </source>
</reference>
<evidence type="ECO:0000313" key="3">
    <source>
        <dbReference type="Proteomes" id="UP001516023"/>
    </source>
</evidence>
<dbReference type="EMBL" id="JABMIG020000400">
    <property type="protein sequence ID" value="KAL3779204.1"/>
    <property type="molecule type" value="Genomic_DNA"/>
</dbReference>